<name>A0A0N4UPQ3_DRAME</name>
<dbReference type="PANTHER" id="PTHR11675">
    <property type="entry name" value="N-ACETYLGALACTOSAMINYLTRANSFERASE"/>
    <property type="match status" value="1"/>
</dbReference>
<gene>
    <name evidence="19" type="ORF">DME_LOCUS3501</name>
</gene>
<evidence type="ECO:0000256" key="10">
    <source>
        <dbReference type="ARBA" id="ARBA00022968"/>
    </source>
</evidence>
<dbReference type="InterPro" id="IPR029044">
    <property type="entry name" value="Nucleotide-diphossugar_trans"/>
</dbReference>
<keyword evidence="13 17" id="KW-0472">Membrane</keyword>
<reference evidence="19 21" key="2">
    <citation type="submission" date="2018-11" db="EMBL/GenBank/DDBJ databases">
        <authorList>
            <consortium name="Pathogen Informatics"/>
        </authorList>
    </citation>
    <scope>NUCLEOTIDE SEQUENCE [LARGE SCALE GENOMIC DNA]</scope>
</reference>
<reference evidence="22" key="1">
    <citation type="submission" date="2017-02" db="UniProtKB">
        <authorList>
            <consortium name="WormBaseParasite"/>
        </authorList>
    </citation>
    <scope>IDENTIFICATION</scope>
</reference>
<keyword evidence="9 17" id="KW-0430">Lectin</keyword>
<evidence type="ECO:0000313" key="20">
    <source>
        <dbReference type="Proteomes" id="UP000038040"/>
    </source>
</evidence>
<dbReference type="WBParaSite" id="DME_0000995001-mRNA-1">
    <property type="protein sequence ID" value="DME_0000995001-mRNA-1"/>
    <property type="gene ID" value="DME_0000995001"/>
</dbReference>
<dbReference type="SMART" id="SM00458">
    <property type="entry name" value="RICIN"/>
    <property type="match status" value="1"/>
</dbReference>
<dbReference type="InterPro" id="IPR001173">
    <property type="entry name" value="Glyco_trans_2-like"/>
</dbReference>
<sequence>MFSFPRYLIPRRRENILNIILFAILLSFFIFIRLNDDVKYKMPQHSGITWPPPYTIVMDHIIPDYDKKRNGPGENGAAVRLNRREAIRGKADMKKWFMNVVASDKISLDRNIPDARNPACFTVSYGNDLPHATVVIIFTDEAWSPLLRTVHSVINRSPLKFLDEVLLVDDFSQRDELHEKLDDYIKRFGKLVRLIRLKERHGLIRAKLEGAKAAKSEVIVFLDSHCEANHGWLEPLLLRLKEKRSAVICPIIDYISAENMQYIVSEPDGVGGFWWSLHFRWDILSKTEINRRKTAIEPIRSPTMAGGLLAANRQYFLDIGGYDPGMDIWGAENLEISFRVIPCIPVWMCGGTIEFIPCSHVGHIFRAGHPYNMTGRDGNKDVHGINSKRLAEVWMDDYKRLFYYHRLDLVKKDAGDLSERKALRQQLKCKSFKWYLNNVAPDKFILDEDVAAFGAVKNPKYDVCLDTLQKDEKNPINLGLFSCQSGGSSAQLFSLTNDGRLRRESSCAKAVRHREDGPGIVRMVDCAGSNLKWVYLNGSLKHLGSELCLDAAGLNYNDDVLVRECLNQGSQIWQFVNFYPHVQ</sequence>
<proteinExistence type="inferred from homology"/>
<dbReference type="EC" id="2.4.1.-" evidence="17"/>
<dbReference type="SUPFAM" id="SSF50370">
    <property type="entry name" value="Ricin B-like lectins"/>
    <property type="match status" value="1"/>
</dbReference>
<dbReference type="OrthoDB" id="6119243at2759"/>
<dbReference type="SUPFAM" id="SSF53448">
    <property type="entry name" value="Nucleotide-diphospho-sugar transferases"/>
    <property type="match status" value="1"/>
</dbReference>
<evidence type="ECO:0000259" key="18">
    <source>
        <dbReference type="SMART" id="SM00458"/>
    </source>
</evidence>
<dbReference type="Proteomes" id="UP000274756">
    <property type="component" value="Unassembled WGS sequence"/>
</dbReference>
<evidence type="ECO:0000256" key="7">
    <source>
        <dbReference type="ARBA" id="ARBA00022692"/>
    </source>
</evidence>
<keyword evidence="21" id="KW-1185">Reference proteome</keyword>
<organism evidence="20 22">
    <name type="scientific">Dracunculus medinensis</name>
    <name type="common">Guinea worm</name>
    <dbReference type="NCBI Taxonomy" id="318479"/>
    <lineage>
        <taxon>Eukaryota</taxon>
        <taxon>Metazoa</taxon>
        <taxon>Ecdysozoa</taxon>
        <taxon>Nematoda</taxon>
        <taxon>Chromadorea</taxon>
        <taxon>Rhabditida</taxon>
        <taxon>Spirurina</taxon>
        <taxon>Dracunculoidea</taxon>
        <taxon>Dracunculidae</taxon>
        <taxon>Dracunculus</taxon>
    </lineage>
</organism>
<evidence type="ECO:0000256" key="5">
    <source>
        <dbReference type="ARBA" id="ARBA00022676"/>
    </source>
</evidence>
<evidence type="ECO:0000256" key="8">
    <source>
        <dbReference type="ARBA" id="ARBA00022723"/>
    </source>
</evidence>
<keyword evidence="14 17" id="KW-1015">Disulfide bond</keyword>
<protein>
    <recommendedName>
        <fullName evidence="17">Polypeptide N-acetylgalactosaminyltransferase</fullName>
        <ecNumber evidence="17">2.4.1.-</ecNumber>
    </recommendedName>
    <alternativeName>
        <fullName evidence="17">Protein-UDP acetylgalactosaminyltransferase</fullName>
    </alternativeName>
</protein>
<evidence type="ECO:0000256" key="1">
    <source>
        <dbReference type="ARBA" id="ARBA00001936"/>
    </source>
</evidence>
<evidence type="ECO:0000256" key="13">
    <source>
        <dbReference type="ARBA" id="ARBA00023136"/>
    </source>
</evidence>
<dbReference type="Pfam" id="PF00652">
    <property type="entry name" value="Ricin_B_lectin"/>
    <property type="match status" value="1"/>
</dbReference>
<dbReference type="Proteomes" id="UP000038040">
    <property type="component" value="Unplaced"/>
</dbReference>
<comment type="cofactor">
    <cofactor evidence="1 17">
        <name>Mn(2+)</name>
        <dbReference type="ChEBI" id="CHEBI:29035"/>
    </cofactor>
</comment>
<dbReference type="Gene3D" id="3.90.550.10">
    <property type="entry name" value="Spore Coat Polysaccharide Biosynthesis Protein SpsA, Chain A"/>
    <property type="match status" value="1"/>
</dbReference>
<dbReference type="InterPro" id="IPR045885">
    <property type="entry name" value="GalNAc-T"/>
</dbReference>
<evidence type="ECO:0000256" key="6">
    <source>
        <dbReference type="ARBA" id="ARBA00022679"/>
    </source>
</evidence>
<evidence type="ECO:0000256" key="11">
    <source>
        <dbReference type="ARBA" id="ARBA00022989"/>
    </source>
</evidence>
<evidence type="ECO:0000313" key="22">
    <source>
        <dbReference type="WBParaSite" id="DME_0000995001-mRNA-1"/>
    </source>
</evidence>
<dbReference type="Pfam" id="PF00535">
    <property type="entry name" value="Glycos_transf_2"/>
    <property type="match status" value="1"/>
</dbReference>
<dbReference type="GO" id="GO:0004653">
    <property type="term" value="F:polypeptide N-acetylgalactosaminyltransferase activity"/>
    <property type="evidence" value="ECO:0007669"/>
    <property type="project" value="TreeGrafter"/>
</dbReference>
<comment type="pathway">
    <text evidence="3 17">Protein modification; protein glycosylation.</text>
</comment>
<evidence type="ECO:0000256" key="17">
    <source>
        <dbReference type="RuleBase" id="RU361242"/>
    </source>
</evidence>
<dbReference type="PROSITE" id="PS50231">
    <property type="entry name" value="RICIN_B_LECTIN"/>
    <property type="match status" value="1"/>
</dbReference>
<dbReference type="GO" id="GO:0000139">
    <property type="term" value="C:Golgi membrane"/>
    <property type="evidence" value="ECO:0007669"/>
    <property type="project" value="UniProtKB-SubCell"/>
</dbReference>
<keyword evidence="8" id="KW-0479">Metal-binding</keyword>
<dbReference type="GO" id="GO:0046872">
    <property type="term" value="F:metal ion binding"/>
    <property type="evidence" value="ECO:0007669"/>
    <property type="project" value="UniProtKB-KW"/>
</dbReference>
<dbReference type="GO" id="GO:0006493">
    <property type="term" value="P:protein O-linked glycosylation"/>
    <property type="evidence" value="ECO:0007669"/>
    <property type="project" value="TreeGrafter"/>
</dbReference>
<dbReference type="CDD" id="cd23459">
    <property type="entry name" value="beta-trefoil_Ricin_Pgant1-like"/>
    <property type="match status" value="1"/>
</dbReference>
<comment type="similarity">
    <text evidence="4 17">Belongs to the glycosyltransferase 2 family. GalNAc-T subfamily.</text>
</comment>
<dbReference type="PANTHER" id="PTHR11675:SF43">
    <property type="entry name" value="POLYPEPTIDE N-ACETYLGALACTOSAMINYLTRANSFERASE 1"/>
    <property type="match status" value="1"/>
</dbReference>
<keyword evidence="15" id="KW-0325">Glycoprotein</keyword>
<dbReference type="InterPro" id="IPR035992">
    <property type="entry name" value="Ricin_B-like_lectins"/>
</dbReference>
<evidence type="ECO:0000256" key="2">
    <source>
        <dbReference type="ARBA" id="ARBA00004323"/>
    </source>
</evidence>
<keyword evidence="10" id="KW-0735">Signal-anchor</keyword>
<accession>A0A0N4UPQ3</accession>
<evidence type="ECO:0000313" key="21">
    <source>
        <dbReference type="Proteomes" id="UP000274756"/>
    </source>
</evidence>
<dbReference type="EMBL" id="UYYG01000141">
    <property type="protein sequence ID" value="VDN53528.1"/>
    <property type="molecule type" value="Genomic_DNA"/>
</dbReference>
<dbReference type="STRING" id="318479.A0A0N4UPQ3"/>
<keyword evidence="12 17" id="KW-0333">Golgi apparatus</keyword>
<keyword evidence="5 17" id="KW-0328">Glycosyltransferase</keyword>
<dbReference type="UniPathway" id="UPA00378"/>
<keyword evidence="11 17" id="KW-1133">Transmembrane helix</keyword>
<evidence type="ECO:0000256" key="14">
    <source>
        <dbReference type="ARBA" id="ARBA00023157"/>
    </source>
</evidence>
<evidence type="ECO:0000256" key="9">
    <source>
        <dbReference type="ARBA" id="ARBA00022734"/>
    </source>
</evidence>
<dbReference type="GO" id="GO:0030246">
    <property type="term" value="F:carbohydrate binding"/>
    <property type="evidence" value="ECO:0007669"/>
    <property type="project" value="UniProtKB-KW"/>
</dbReference>
<evidence type="ECO:0000313" key="19">
    <source>
        <dbReference type="EMBL" id="VDN53528.1"/>
    </source>
</evidence>
<keyword evidence="6 17" id="KW-0808">Transferase</keyword>
<dbReference type="FunFam" id="3.90.550.10:FF:000021">
    <property type="entry name" value="Polypeptide N-acetylgalactosaminyltransferase"/>
    <property type="match status" value="1"/>
</dbReference>
<evidence type="ECO:0000256" key="4">
    <source>
        <dbReference type="ARBA" id="ARBA00005680"/>
    </source>
</evidence>
<dbReference type="AlphaFoldDB" id="A0A0N4UPQ3"/>
<dbReference type="Gene3D" id="2.80.10.50">
    <property type="match status" value="1"/>
</dbReference>
<keyword evidence="7 17" id="KW-0812">Transmembrane</keyword>
<evidence type="ECO:0000256" key="16">
    <source>
        <dbReference type="ARBA" id="ARBA00023211"/>
    </source>
</evidence>
<evidence type="ECO:0000256" key="12">
    <source>
        <dbReference type="ARBA" id="ARBA00023034"/>
    </source>
</evidence>
<evidence type="ECO:0000256" key="3">
    <source>
        <dbReference type="ARBA" id="ARBA00004922"/>
    </source>
</evidence>
<comment type="subcellular location">
    <subcellularLocation>
        <location evidence="2 17">Golgi apparatus membrane</location>
        <topology evidence="2 17">Single-pass type II membrane protein</topology>
    </subcellularLocation>
</comment>
<dbReference type="CDD" id="cd02510">
    <property type="entry name" value="pp-GalNAc-T"/>
    <property type="match status" value="1"/>
</dbReference>
<feature type="transmembrane region" description="Helical" evidence="17">
    <location>
        <begin position="16"/>
        <end position="34"/>
    </location>
</feature>
<evidence type="ECO:0000256" key="15">
    <source>
        <dbReference type="ARBA" id="ARBA00023180"/>
    </source>
</evidence>
<keyword evidence="16 17" id="KW-0464">Manganese</keyword>
<dbReference type="InterPro" id="IPR000772">
    <property type="entry name" value="Ricin_B_lectin"/>
</dbReference>
<feature type="domain" description="Ricin B lectin" evidence="18">
    <location>
        <begin position="451"/>
        <end position="576"/>
    </location>
</feature>